<evidence type="ECO:0000256" key="2">
    <source>
        <dbReference type="SAM" id="Phobius"/>
    </source>
</evidence>
<sequence length="262" mass="27969">MEYCPNCGVQVSADEAFCHNCGFNLAQYRAEKGGLAQEQPAQGQGSEVNGQMQTSQPSGQQPLASGAVPPNATRRRSNGGGGQKQPHGRPWVIVSIVLVAAVVLLAAFLFFQNRQQQARTEALDSSSSAAASASASSIAAASASDSRVAESSSASASQEAASESLANARESAEDSRDDNESRSDSDLSNREVAQMAADYDDFDLDDYRVEVTSPATNMKEVDVYDKDSGALHGKYRYDEIHDQMSKFNDDSGKWTLIHGDDD</sequence>
<organism evidence="4 5">
    <name type="scientific">Lacticaseibacillus paracasei</name>
    <name type="common">Lactobacillus paracasei</name>
    <dbReference type="NCBI Taxonomy" id="1597"/>
    <lineage>
        <taxon>Bacteria</taxon>
        <taxon>Bacillati</taxon>
        <taxon>Bacillota</taxon>
        <taxon>Bacilli</taxon>
        <taxon>Lactobacillales</taxon>
        <taxon>Lactobacillaceae</taxon>
        <taxon>Lacticaseibacillus</taxon>
    </lineage>
</organism>
<accession>A0A0E2MAJ5</accession>
<gene>
    <name evidence="4" type="ORF">C0Q90_11265</name>
</gene>
<dbReference type="EMBL" id="PKQJ01000014">
    <property type="protein sequence ID" value="PLC45659.1"/>
    <property type="molecule type" value="Genomic_DNA"/>
</dbReference>
<comment type="caution">
    <text evidence="4">The sequence shown here is derived from an EMBL/GenBank/DDBJ whole genome shotgun (WGS) entry which is preliminary data.</text>
</comment>
<keyword evidence="2" id="KW-1133">Transmembrane helix</keyword>
<dbReference type="OrthoDB" id="2327418at2"/>
<feature type="compositionally biased region" description="Basic and acidic residues" evidence="1">
    <location>
        <begin position="170"/>
        <end position="189"/>
    </location>
</feature>
<feature type="domain" description="Zinc-ribbon" evidence="3">
    <location>
        <begin position="3"/>
        <end position="25"/>
    </location>
</feature>
<feature type="transmembrane region" description="Helical" evidence="2">
    <location>
        <begin position="91"/>
        <end position="111"/>
    </location>
</feature>
<evidence type="ECO:0000313" key="4">
    <source>
        <dbReference type="EMBL" id="PLC45659.1"/>
    </source>
</evidence>
<evidence type="ECO:0000256" key="1">
    <source>
        <dbReference type="SAM" id="MobiDB-lite"/>
    </source>
</evidence>
<dbReference type="Proteomes" id="UP000234512">
    <property type="component" value="Unassembled WGS sequence"/>
</dbReference>
<evidence type="ECO:0000313" key="5">
    <source>
        <dbReference type="Proteomes" id="UP000234512"/>
    </source>
</evidence>
<accession>K0NA43</accession>
<dbReference type="RefSeq" id="WP_003605723.1">
    <property type="nucleotide sequence ID" value="NC_010999.1"/>
</dbReference>
<keyword evidence="2" id="KW-0812">Transmembrane</keyword>
<feature type="compositionally biased region" description="Low complexity" evidence="1">
    <location>
        <begin position="142"/>
        <end position="169"/>
    </location>
</feature>
<dbReference type="AlphaFoldDB" id="A0A0E2MAJ5"/>
<dbReference type="InterPro" id="IPR026870">
    <property type="entry name" value="Zinc_ribbon_dom"/>
</dbReference>
<keyword evidence="2" id="KW-0472">Membrane</keyword>
<feature type="compositionally biased region" description="Polar residues" evidence="1">
    <location>
        <begin position="39"/>
        <end position="63"/>
    </location>
</feature>
<name>A0A0E2MAJ5_LACPA</name>
<accession>A0A125UAD7</accession>
<feature type="region of interest" description="Disordered" evidence="1">
    <location>
        <begin position="34"/>
        <end position="87"/>
    </location>
</feature>
<evidence type="ECO:0000259" key="3">
    <source>
        <dbReference type="Pfam" id="PF13240"/>
    </source>
</evidence>
<protein>
    <submittedName>
        <fullName evidence="4">Zinc ribbon domain-containing protein</fullName>
    </submittedName>
</protein>
<dbReference type="KEGG" id="lcz:LCAZH_2088"/>
<feature type="region of interest" description="Disordered" evidence="1">
    <location>
        <begin position="142"/>
        <end position="191"/>
    </location>
</feature>
<dbReference type="KEGG" id="lce:LC2W_2276"/>
<dbReference type="KEGG" id="lcs:LCBD_2294"/>
<proteinExistence type="predicted"/>
<dbReference type="Pfam" id="PF13240">
    <property type="entry name" value="Zn_Ribbon_1"/>
    <property type="match status" value="1"/>
</dbReference>
<reference evidence="4 5" key="1">
    <citation type="journal article" date="2018" name="Genome Announc.">
        <title>Draft Genome Sequence of Lactobacillus paracasei DUP 13076, Which Exhibits Potent Antipathogenic Effects against Salmonella enterica Serovars Enteritidis, Typhimurium, and Heidelberg.</title>
        <authorList>
            <person name="Muyyarikkandy M.S."/>
            <person name="Alqahtani F.H."/>
            <person name="Mandoiu I."/>
            <person name="Amalaradjou M.A."/>
        </authorList>
    </citation>
    <scope>NUCLEOTIDE SEQUENCE [LARGE SCALE GENOMIC DNA]</scope>
    <source>
        <strain evidence="4 5">DUP 13076</strain>
    </source>
</reference>